<reference evidence="1" key="1">
    <citation type="submission" date="2022-11" db="EMBL/GenBank/DDBJ databases">
        <title>Lacinutrix neustonica HL-RS19T sp. nov., isolated from the surface microlayer sample of brackish Lake Shihwa.</title>
        <authorList>
            <person name="Choi J.Y."/>
            <person name="Hwang C.Y."/>
        </authorList>
    </citation>
    <scope>NUCLEOTIDE SEQUENCE</scope>
    <source>
        <strain evidence="1">HL-RS19</strain>
    </source>
</reference>
<name>A0A9E8MYA3_9FLAO</name>
<evidence type="ECO:0000313" key="1">
    <source>
        <dbReference type="EMBL" id="WAC02742.1"/>
    </source>
</evidence>
<keyword evidence="2" id="KW-1185">Reference proteome</keyword>
<protein>
    <submittedName>
        <fullName evidence="1">Uncharacterized protein</fullName>
    </submittedName>
</protein>
<dbReference type="EMBL" id="CP113088">
    <property type="protein sequence ID" value="WAC02742.1"/>
    <property type="molecule type" value="Genomic_DNA"/>
</dbReference>
<dbReference type="RefSeq" id="WP_267677340.1">
    <property type="nucleotide sequence ID" value="NZ_CP113088.1"/>
</dbReference>
<gene>
    <name evidence="1" type="ORF">N7U66_03460</name>
</gene>
<evidence type="ECO:0000313" key="2">
    <source>
        <dbReference type="Proteomes" id="UP001164705"/>
    </source>
</evidence>
<dbReference type="KEGG" id="lnu:N7U66_03460"/>
<sequence length="89" mass="10584">MVQVSLNFDNPQVYIDDIKFNPKESQTTCYVYDVKSLRLITLFDDQHFGLYYQYNGEGQLVRKLIETERGLKVITETQYNLPKENRDEL</sequence>
<proteinExistence type="predicted"/>
<organism evidence="1 2">
    <name type="scientific">Lacinutrix neustonica</name>
    <dbReference type="NCBI Taxonomy" id="2980107"/>
    <lineage>
        <taxon>Bacteria</taxon>
        <taxon>Pseudomonadati</taxon>
        <taxon>Bacteroidota</taxon>
        <taxon>Flavobacteriia</taxon>
        <taxon>Flavobacteriales</taxon>
        <taxon>Flavobacteriaceae</taxon>
        <taxon>Lacinutrix</taxon>
    </lineage>
</organism>
<dbReference type="AlphaFoldDB" id="A0A9E8MYA3"/>
<accession>A0A9E8MYA3</accession>
<dbReference type="Proteomes" id="UP001164705">
    <property type="component" value="Chromosome"/>
</dbReference>